<keyword evidence="3" id="KW-0285">Flavoprotein</keyword>
<evidence type="ECO:0000256" key="2">
    <source>
        <dbReference type="ARBA" id="ARBA00006730"/>
    </source>
</evidence>
<keyword evidence="4" id="KW-0274">FAD</keyword>
<dbReference type="STRING" id="1344416.A0A139AZC8"/>
<dbReference type="PANTHER" id="PTHR11530:SF11">
    <property type="entry name" value="D-ASPARTATE OXIDASE"/>
    <property type="match status" value="1"/>
</dbReference>
<dbReference type="GO" id="GO:0071949">
    <property type="term" value="F:FAD binding"/>
    <property type="evidence" value="ECO:0007669"/>
    <property type="project" value="InterPro"/>
</dbReference>
<evidence type="ECO:0000256" key="1">
    <source>
        <dbReference type="ARBA" id="ARBA00001974"/>
    </source>
</evidence>
<keyword evidence="5" id="KW-0560">Oxidoreductase</keyword>
<feature type="compositionally biased region" description="Acidic residues" evidence="6">
    <location>
        <begin position="408"/>
        <end position="435"/>
    </location>
</feature>
<evidence type="ECO:0000256" key="4">
    <source>
        <dbReference type="ARBA" id="ARBA00022827"/>
    </source>
</evidence>
<proteinExistence type="inferred from homology"/>
<name>A0A139AZC8_GONPJ</name>
<dbReference type="OrthoDB" id="2015447at2759"/>
<evidence type="ECO:0000313" key="9">
    <source>
        <dbReference type="Proteomes" id="UP000070544"/>
    </source>
</evidence>
<organism evidence="8 9">
    <name type="scientific">Gonapodya prolifera (strain JEL478)</name>
    <name type="common">Monoblepharis prolifera</name>
    <dbReference type="NCBI Taxonomy" id="1344416"/>
    <lineage>
        <taxon>Eukaryota</taxon>
        <taxon>Fungi</taxon>
        <taxon>Fungi incertae sedis</taxon>
        <taxon>Chytridiomycota</taxon>
        <taxon>Chytridiomycota incertae sedis</taxon>
        <taxon>Monoblepharidomycetes</taxon>
        <taxon>Monoblepharidales</taxon>
        <taxon>Gonapodyaceae</taxon>
        <taxon>Gonapodya</taxon>
    </lineage>
</organism>
<feature type="compositionally biased region" description="Polar residues" evidence="6">
    <location>
        <begin position="392"/>
        <end position="404"/>
    </location>
</feature>
<feature type="domain" description="FAD dependent oxidoreductase" evidence="7">
    <location>
        <begin position="29"/>
        <end position="309"/>
    </location>
</feature>
<protein>
    <submittedName>
        <fullName evidence="8">Nucleotide-binding domain-containing protein</fullName>
    </submittedName>
</protein>
<dbReference type="InterPro" id="IPR006076">
    <property type="entry name" value="FAD-dep_OxRdtase"/>
</dbReference>
<dbReference type="PROSITE" id="PS51257">
    <property type="entry name" value="PROKAR_LIPOPROTEIN"/>
    <property type="match status" value="1"/>
</dbReference>
<dbReference type="InterPro" id="IPR023209">
    <property type="entry name" value="DAO"/>
</dbReference>
<evidence type="ECO:0000256" key="3">
    <source>
        <dbReference type="ARBA" id="ARBA00022630"/>
    </source>
</evidence>
<evidence type="ECO:0000256" key="6">
    <source>
        <dbReference type="SAM" id="MobiDB-lite"/>
    </source>
</evidence>
<keyword evidence="9" id="KW-1185">Reference proteome</keyword>
<evidence type="ECO:0000256" key="5">
    <source>
        <dbReference type="ARBA" id="ARBA00023002"/>
    </source>
</evidence>
<comment type="cofactor">
    <cofactor evidence="1">
        <name>FAD</name>
        <dbReference type="ChEBI" id="CHEBI:57692"/>
    </cofactor>
</comment>
<dbReference type="Gene3D" id="3.40.50.720">
    <property type="entry name" value="NAD(P)-binding Rossmann-like Domain"/>
    <property type="match status" value="1"/>
</dbReference>
<feature type="compositionally biased region" description="Basic and acidic residues" evidence="6">
    <location>
        <begin position="467"/>
        <end position="502"/>
    </location>
</feature>
<gene>
    <name evidence="8" type="ORF">M427DRAFT_150448</name>
</gene>
<dbReference type="Pfam" id="PF01266">
    <property type="entry name" value="DAO"/>
    <property type="match status" value="1"/>
</dbReference>
<evidence type="ECO:0000259" key="7">
    <source>
        <dbReference type="Pfam" id="PF01266"/>
    </source>
</evidence>
<dbReference type="GO" id="GO:0003884">
    <property type="term" value="F:D-amino-acid oxidase activity"/>
    <property type="evidence" value="ECO:0007669"/>
    <property type="project" value="InterPro"/>
</dbReference>
<dbReference type="SUPFAM" id="SSF51971">
    <property type="entry name" value="Nucleotide-binding domain"/>
    <property type="match status" value="1"/>
</dbReference>
<dbReference type="GO" id="GO:0005737">
    <property type="term" value="C:cytoplasm"/>
    <property type="evidence" value="ECO:0007669"/>
    <property type="project" value="TreeGrafter"/>
</dbReference>
<dbReference type="Proteomes" id="UP000070544">
    <property type="component" value="Unassembled WGS sequence"/>
</dbReference>
<evidence type="ECO:0000313" key="8">
    <source>
        <dbReference type="EMBL" id="KXS22064.1"/>
    </source>
</evidence>
<sequence>MKVTCNPSRPCDSRQDTNTFQFTVAMPSVVVVGCGVIGLSTALVAKGRGYDVTIISLATPDDTSSDPNYTSDNATTHWRSSADFAPVAVRERQRQWDKQTFQTLWLLAADPVKLPNGNLGPRDPKSAKGISKVTERHVFPSKPHGWTEPFYKRFIPNFRYLKPADLPKGMKFGFEYTTVSIHPDQYLGYLLRSFRALGGKVVSGVKVASLSEIVERGFDVVVNCTGIGAASLTSTSSSNTTLDSNVYAVRGHNVLIKAPHCTQSTMADPTYIIPLFDGEGTVCVVGTYQPKEGERGEGEMVASMLWKASQLDPAIVVSSEANLLGQNKTMGWLNDDDDDGEDEDVEHGDLFDERAESEEENLEYSEPTSSLDHPLGTSEHLPVTSAAPPRWQQASPNHISSSTVDESHFEEELEPQSLPETEDSSDLTDAVEEEVEHATNPMPGDGEQEMSAGSSVEHALQDEESLDPDHAPDEFSEKKTKSMDHESEERASHGNDDFAKDDHEEEGVECEHSRSPHFCFLLFFF</sequence>
<accession>A0A139AZC8</accession>
<dbReference type="AlphaFoldDB" id="A0A139AZC8"/>
<dbReference type="Gene3D" id="3.30.9.10">
    <property type="entry name" value="D-Amino Acid Oxidase, subunit A, domain 2"/>
    <property type="match status" value="1"/>
</dbReference>
<reference evidence="8 9" key="1">
    <citation type="journal article" date="2015" name="Genome Biol. Evol.">
        <title>Phylogenomic analyses indicate that early fungi evolved digesting cell walls of algal ancestors of land plants.</title>
        <authorList>
            <person name="Chang Y."/>
            <person name="Wang S."/>
            <person name="Sekimoto S."/>
            <person name="Aerts A.L."/>
            <person name="Choi C."/>
            <person name="Clum A."/>
            <person name="LaButti K.M."/>
            <person name="Lindquist E.A."/>
            <person name="Yee Ngan C."/>
            <person name="Ohm R.A."/>
            <person name="Salamov A.A."/>
            <person name="Grigoriev I.V."/>
            <person name="Spatafora J.W."/>
            <person name="Berbee M.L."/>
        </authorList>
    </citation>
    <scope>NUCLEOTIDE SEQUENCE [LARGE SCALE GENOMIC DNA]</scope>
    <source>
        <strain evidence="8 9">JEL478</strain>
    </source>
</reference>
<dbReference type="PANTHER" id="PTHR11530">
    <property type="entry name" value="D-AMINO ACID OXIDASE"/>
    <property type="match status" value="1"/>
</dbReference>
<comment type="similarity">
    <text evidence="2">Belongs to the DAMOX/DASOX family.</text>
</comment>
<dbReference type="GO" id="GO:0019478">
    <property type="term" value="P:D-amino acid catabolic process"/>
    <property type="evidence" value="ECO:0007669"/>
    <property type="project" value="TreeGrafter"/>
</dbReference>
<dbReference type="EMBL" id="KQ965731">
    <property type="protein sequence ID" value="KXS22064.1"/>
    <property type="molecule type" value="Genomic_DNA"/>
</dbReference>
<feature type="region of interest" description="Disordered" evidence="6">
    <location>
        <begin position="354"/>
        <end position="513"/>
    </location>
</feature>